<evidence type="ECO:0000259" key="1">
    <source>
        <dbReference type="Pfam" id="PF16291"/>
    </source>
</evidence>
<evidence type="ECO:0000313" key="2">
    <source>
        <dbReference type="EMBL" id="MYL18588.1"/>
    </source>
</evidence>
<sequence>MLIKLIKCKVSPEKKEAFSKAQALWSRLSDIPGFLGQAGGWSKKHPCRAFILTFWKDRHVYDSFMKNDHEEIFQQSGQAQTYEKMDVQLYETLYNIKGAVPADILEEGAFLRLAFTRVKKESVPRFLEGQENIWNPGMASSLGMTGGFFAGHTESECCYLILSSWADESFHRRYQSDVFPKLLTNAKPGNLVSTLTGDGCVIEENWRVMPAVMGRHS</sequence>
<name>A0A845DMW7_9BACI</name>
<feature type="domain" description="DUF4937" evidence="1">
    <location>
        <begin position="2"/>
        <end position="90"/>
    </location>
</feature>
<proteinExistence type="predicted"/>
<protein>
    <submittedName>
        <fullName evidence="2">DUF4937 domain-containing protein</fullName>
    </submittedName>
</protein>
<dbReference type="RefSeq" id="WP_160835045.1">
    <property type="nucleotide sequence ID" value="NZ_WMET01000001.1"/>
</dbReference>
<reference evidence="2 3" key="1">
    <citation type="submission" date="2019-11" db="EMBL/GenBank/DDBJ databases">
        <title>Genome sequences of 17 halophilic strains isolated from different environments.</title>
        <authorList>
            <person name="Furrow R.E."/>
        </authorList>
    </citation>
    <scope>NUCLEOTIDE SEQUENCE [LARGE SCALE GENOMIC DNA]</scope>
    <source>
        <strain evidence="2 3">22511_23_Filter</strain>
    </source>
</reference>
<dbReference type="InterPro" id="IPR011008">
    <property type="entry name" value="Dimeric_a/b-barrel"/>
</dbReference>
<gene>
    <name evidence="2" type="ORF">GLW04_01730</name>
</gene>
<comment type="caution">
    <text evidence="2">The sequence shown here is derived from an EMBL/GenBank/DDBJ whole genome shotgun (WGS) entry which is preliminary data.</text>
</comment>
<dbReference type="InterPro" id="IPR032555">
    <property type="entry name" value="DUF4937"/>
</dbReference>
<accession>A0A845DMW7</accession>
<dbReference type="Pfam" id="PF16291">
    <property type="entry name" value="DUF4937"/>
    <property type="match status" value="1"/>
</dbReference>
<dbReference type="EMBL" id="WMET01000001">
    <property type="protein sequence ID" value="MYL18588.1"/>
    <property type="molecule type" value="Genomic_DNA"/>
</dbReference>
<evidence type="ECO:0000313" key="3">
    <source>
        <dbReference type="Proteomes" id="UP000460949"/>
    </source>
</evidence>
<dbReference type="SUPFAM" id="SSF54909">
    <property type="entry name" value="Dimeric alpha+beta barrel"/>
    <property type="match status" value="1"/>
</dbReference>
<organism evidence="2 3">
    <name type="scientific">Halobacillus litoralis</name>
    <dbReference type="NCBI Taxonomy" id="45668"/>
    <lineage>
        <taxon>Bacteria</taxon>
        <taxon>Bacillati</taxon>
        <taxon>Bacillota</taxon>
        <taxon>Bacilli</taxon>
        <taxon>Bacillales</taxon>
        <taxon>Bacillaceae</taxon>
        <taxon>Halobacillus</taxon>
    </lineage>
</organism>
<dbReference type="Gene3D" id="3.30.70.100">
    <property type="match status" value="1"/>
</dbReference>
<dbReference type="AlphaFoldDB" id="A0A845DMW7"/>
<dbReference type="Proteomes" id="UP000460949">
    <property type="component" value="Unassembled WGS sequence"/>
</dbReference>